<dbReference type="SUPFAM" id="SSF53720">
    <property type="entry name" value="ALDH-like"/>
    <property type="match status" value="1"/>
</dbReference>
<sequence>MSKKIQWFVDGGWVAPDTTDQTIEIYNPTTEELIGTVPANTAEDVDRAVQSAKAAFRTWSQTTYPERATYLRKLRDGLAARAEEIASAITADVGTPLRIATRIQAALPVTDIETYIELLEAGIGDSRVGNSVVVAEPIGVVAAITPWNYPLHQITAKLAPALAAGCTVVLKPSEVAPMVIEHLGEALIEAGLPAGVVNIVHGYGSEAGEALVTHHDVDAVSFTGSVAAGARVAALAAASIKKVTLELGGKSANVVLADADLKTAVKVGVSNAFLNSGQTCIAWTRLLVPANRHDEAVELAVNVAEAMTVGDPADPGTKLGPLVSAAQRDRVRAYIDKGIAEGAHLATGGVTVPDGIDKGFFVAPTIFANVDPDSTIAQEEIFGPVLSILPYVDEEQALEIANGTNYGLHGCVWSADPARAEDFARRMRTGQVDVNGAPHNPRAPFGGYKHSGVGREFGREGLLEFQEIKSIQL</sequence>
<dbReference type="AlphaFoldDB" id="A0A1H4ZCD0"/>
<feature type="domain" description="Aldehyde dehydrogenase" evidence="7">
    <location>
        <begin position="13"/>
        <end position="471"/>
    </location>
</feature>
<dbReference type="Proteomes" id="UP000183407">
    <property type="component" value="Unassembled WGS sequence"/>
</dbReference>
<dbReference type="PANTHER" id="PTHR42804">
    <property type="entry name" value="ALDEHYDE DEHYDROGENASE"/>
    <property type="match status" value="1"/>
</dbReference>
<evidence type="ECO:0000256" key="4">
    <source>
        <dbReference type="ARBA" id="ARBA00049194"/>
    </source>
</evidence>
<dbReference type="GO" id="GO:0004029">
    <property type="term" value="F:aldehyde dehydrogenase (NAD+) activity"/>
    <property type="evidence" value="ECO:0007669"/>
    <property type="project" value="UniProtKB-EC"/>
</dbReference>
<dbReference type="FunFam" id="3.40.309.10:FF:000012">
    <property type="entry name" value="Betaine aldehyde dehydrogenase"/>
    <property type="match status" value="1"/>
</dbReference>
<dbReference type="PROSITE" id="PS00687">
    <property type="entry name" value="ALDEHYDE_DEHYDR_GLU"/>
    <property type="match status" value="1"/>
</dbReference>
<comment type="similarity">
    <text evidence="1 6">Belongs to the aldehyde dehydrogenase family.</text>
</comment>
<dbReference type="RefSeq" id="WP_073358342.1">
    <property type="nucleotide sequence ID" value="NZ_FNTL01000004.1"/>
</dbReference>
<dbReference type="FunFam" id="3.40.605.10:FF:000007">
    <property type="entry name" value="NAD/NADP-dependent betaine aldehyde dehydrogenase"/>
    <property type="match status" value="1"/>
</dbReference>
<reference evidence="9" key="1">
    <citation type="submission" date="2016-10" db="EMBL/GenBank/DDBJ databases">
        <authorList>
            <person name="Varghese N."/>
        </authorList>
    </citation>
    <scope>NUCLEOTIDE SEQUENCE [LARGE SCALE GENOMIC DNA]</scope>
    <source>
        <strain evidence="9">DSM 44719</strain>
    </source>
</reference>
<dbReference type="InterPro" id="IPR016163">
    <property type="entry name" value="Ald_DH_C"/>
</dbReference>
<keyword evidence="2 6" id="KW-0560">Oxidoreductase</keyword>
<accession>A0A1H4ZCD0</accession>
<name>A0A1H4ZCD0_RHOJO</name>
<dbReference type="EC" id="1.2.1.3" evidence="3"/>
<dbReference type="EMBL" id="FNTL01000004">
    <property type="protein sequence ID" value="SED27515.1"/>
    <property type="molecule type" value="Genomic_DNA"/>
</dbReference>
<dbReference type="PANTHER" id="PTHR42804:SF1">
    <property type="entry name" value="ALDEHYDE DEHYDROGENASE-RELATED"/>
    <property type="match status" value="1"/>
</dbReference>
<evidence type="ECO:0000313" key="8">
    <source>
        <dbReference type="EMBL" id="SED27515.1"/>
    </source>
</evidence>
<dbReference type="InterPro" id="IPR016161">
    <property type="entry name" value="Ald_DH/histidinol_DH"/>
</dbReference>
<dbReference type="InterPro" id="IPR016160">
    <property type="entry name" value="Ald_DH_CS_CYS"/>
</dbReference>
<evidence type="ECO:0000256" key="3">
    <source>
        <dbReference type="ARBA" id="ARBA00024226"/>
    </source>
</evidence>
<feature type="active site" evidence="5">
    <location>
        <position position="246"/>
    </location>
</feature>
<dbReference type="PROSITE" id="PS00070">
    <property type="entry name" value="ALDEHYDE_DEHYDR_CYS"/>
    <property type="match status" value="1"/>
</dbReference>
<gene>
    <name evidence="8" type="ORF">SAMN04490220_4035</name>
</gene>
<dbReference type="InterPro" id="IPR015590">
    <property type="entry name" value="Aldehyde_DH_dom"/>
</dbReference>
<organism evidence="8 9">
    <name type="scientific">Rhodococcus jostii</name>
    <dbReference type="NCBI Taxonomy" id="132919"/>
    <lineage>
        <taxon>Bacteria</taxon>
        <taxon>Bacillati</taxon>
        <taxon>Actinomycetota</taxon>
        <taxon>Actinomycetes</taxon>
        <taxon>Mycobacteriales</taxon>
        <taxon>Nocardiaceae</taxon>
        <taxon>Rhodococcus</taxon>
    </lineage>
</organism>
<proteinExistence type="inferred from homology"/>
<dbReference type="InterPro" id="IPR029510">
    <property type="entry name" value="Ald_DH_CS_GLU"/>
</dbReference>
<comment type="catalytic activity">
    <reaction evidence="4">
        <text>an aldehyde + NAD(+) + H2O = a carboxylate + NADH + 2 H(+)</text>
        <dbReference type="Rhea" id="RHEA:16185"/>
        <dbReference type="ChEBI" id="CHEBI:15377"/>
        <dbReference type="ChEBI" id="CHEBI:15378"/>
        <dbReference type="ChEBI" id="CHEBI:17478"/>
        <dbReference type="ChEBI" id="CHEBI:29067"/>
        <dbReference type="ChEBI" id="CHEBI:57540"/>
        <dbReference type="ChEBI" id="CHEBI:57945"/>
        <dbReference type="EC" id="1.2.1.3"/>
    </reaction>
</comment>
<dbReference type="CDD" id="cd07138">
    <property type="entry name" value="ALDH_CddD_SSP0762"/>
    <property type="match status" value="1"/>
</dbReference>
<evidence type="ECO:0000313" key="9">
    <source>
        <dbReference type="Proteomes" id="UP000183407"/>
    </source>
</evidence>
<dbReference type="OrthoDB" id="6882680at2"/>
<evidence type="ECO:0000256" key="2">
    <source>
        <dbReference type="ARBA" id="ARBA00023002"/>
    </source>
</evidence>
<evidence type="ECO:0000256" key="1">
    <source>
        <dbReference type="ARBA" id="ARBA00009986"/>
    </source>
</evidence>
<dbReference type="InterPro" id="IPR016162">
    <property type="entry name" value="Ald_DH_N"/>
</dbReference>
<evidence type="ECO:0000256" key="5">
    <source>
        <dbReference type="PROSITE-ProRule" id="PRU10007"/>
    </source>
</evidence>
<dbReference type="Gene3D" id="3.40.605.10">
    <property type="entry name" value="Aldehyde Dehydrogenase, Chain A, domain 1"/>
    <property type="match status" value="1"/>
</dbReference>
<dbReference type="Pfam" id="PF00171">
    <property type="entry name" value="Aldedh"/>
    <property type="match status" value="1"/>
</dbReference>
<dbReference type="Gene3D" id="3.40.309.10">
    <property type="entry name" value="Aldehyde Dehydrogenase, Chain A, domain 2"/>
    <property type="match status" value="1"/>
</dbReference>
<protein>
    <recommendedName>
        <fullName evidence="3">aldehyde dehydrogenase (NAD(+))</fullName>
        <ecNumber evidence="3">1.2.1.3</ecNumber>
    </recommendedName>
</protein>
<evidence type="ECO:0000259" key="7">
    <source>
        <dbReference type="Pfam" id="PF00171"/>
    </source>
</evidence>
<evidence type="ECO:0000256" key="6">
    <source>
        <dbReference type="RuleBase" id="RU003345"/>
    </source>
</evidence>